<evidence type="ECO:0000259" key="4">
    <source>
        <dbReference type="PROSITE" id="PS50949"/>
    </source>
</evidence>
<evidence type="ECO:0000256" key="3">
    <source>
        <dbReference type="ARBA" id="ARBA00023163"/>
    </source>
</evidence>
<dbReference type="PANTHER" id="PTHR44846:SF1">
    <property type="entry name" value="MANNOSYL-D-GLYCERATE TRANSPORT_METABOLISM SYSTEM REPRESSOR MNGR-RELATED"/>
    <property type="match status" value="1"/>
</dbReference>
<reference evidence="5" key="2">
    <citation type="submission" date="2020-09" db="EMBL/GenBank/DDBJ databases">
        <authorList>
            <person name="Sun Q."/>
            <person name="Kim S."/>
        </authorList>
    </citation>
    <scope>NUCLEOTIDE SEQUENCE</scope>
    <source>
        <strain evidence="5">KCTC 22169</strain>
    </source>
</reference>
<dbReference type="Pfam" id="PF00392">
    <property type="entry name" value="GntR"/>
    <property type="match status" value="1"/>
</dbReference>
<dbReference type="Gene3D" id="1.10.10.10">
    <property type="entry name" value="Winged helix-like DNA-binding domain superfamily/Winged helix DNA-binding domain"/>
    <property type="match status" value="1"/>
</dbReference>
<evidence type="ECO:0000313" key="5">
    <source>
        <dbReference type="EMBL" id="GGX71199.1"/>
    </source>
</evidence>
<proteinExistence type="predicted"/>
<dbReference type="InterPro" id="IPR000524">
    <property type="entry name" value="Tscrpt_reg_HTH_GntR"/>
</dbReference>
<keyword evidence="1" id="KW-0805">Transcription regulation</keyword>
<evidence type="ECO:0000256" key="2">
    <source>
        <dbReference type="ARBA" id="ARBA00023125"/>
    </source>
</evidence>
<dbReference type="Proteomes" id="UP000626148">
    <property type="component" value="Unassembled WGS sequence"/>
</dbReference>
<dbReference type="EMBL" id="BMXR01000014">
    <property type="protein sequence ID" value="GGX71199.1"/>
    <property type="molecule type" value="Genomic_DNA"/>
</dbReference>
<keyword evidence="3" id="KW-0804">Transcription</keyword>
<dbReference type="Gene3D" id="3.40.1410.10">
    <property type="entry name" value="Chorismate lyase-like"/>
    <property type="match status" value="1"/>
</dbReference>
<protein>
    <submittedName>
        <fullName evidence="5">GntR family transcriptional regulator</fullName>
    </submittedName>
</protein>
<evidence type="ECO:0000313" key="6">
    <source>
        <dbReference type="Proteomes" id="UP000626148"/>
    </source>
</evidence>
<dbReference type="Pfam" id="PF07702">
    <property type="entry name" value="UTRA"/>
    <property type="match status" value="1"/>
</dbReference>
<keyword evidence="2" id="KW-0238">DNA-binding</keyword>
<dbReference type="PROSITE" id="PS50949">
    <property type="entry name" value="HTH_GNTR"/>
    <property type="match status" value="1"/>
</dbReference>
<dbReference type="InterPro" id="IPR050679">
    <property type="entry name" value="Bact_HTH_transcr_reg"/>
</dbReference>
<name>A0A918KPL9_9GAMM</name>
<dbReference type="SMART" id="SM00345">
    <property type="entry name" value="HTH_GNTR"/>
    <property type="match status" value="1"/>
</dbReference>
<gene>
    <name evidence="5" type="ORF">GCM10007392_43350</name>
</gene>
<accession>A0A918KPL9</accession>
<sequence>MTNISRAHKNNAKRLPLYIQISELLHREIAAGHYPVGERLPVEADLAAQLGVAVGTLRKALAKLEEDGMLERRQGSGTYVKSTLNDKAIYQLFRLELIEGGGMPNADILSVDGRTEATVADQLALPPETPLWRIRRLRFLNKTPGACEEMWINQAHDPNLNAEVLHESLYKHYRDHFDFWITHIEDRISCTKAPDWVAKLLNKEAGDMVGYVERLSWSNKERIEEFSRTWFDPDIVRYISRLS</sequence>
<organism evidence="5 6">
    <name type="scientific">Saccharospirillum salsuginis</name>
    <dbReference type="NCBI Taxonomy" id="418750"/>
    <lineage>
        <taxon>Bacteria</taxon>
        <taxon>Pseudomonadati</taxon>
        <taxon>Pseudomonadota</taxon>
        <taxon>Gammaproteobacteria</taxon>
        <taxon>Oceanospirillales</taxon>
        <taxon>Saccharospirillaceae</taxon>
        <taxon>Saccharospirillum</taxon>
    </lineage>
</organism>
<feature type="domain" description="HTH gntR-type" evidence="4">
    <location>
        <begin position="15"/>
        <end position="83"/>
    </location>
</feature>
<dbReference type="GO" id="GO:0003700">
    <property type="term" value="F:DNA-binding transcription factor activity"/>
    <property type="evidence" value="ECO:0007669"/>
    <property type="project" value="InterPro"/>
</dbReference>
<dbReference type="CDD" id="cd07377">
    <property type="entry name" value="WHTH_GntR"/>
    <property type="match status" value="1"/>
</dbReference>
<dbReference type="SUPFAM" id="SSF46785">
    <property type="entry name" value="Winged helix' DNA-binding domain"/>
    <property type="match status" value="1"/>
</dbReference>
<dbReference type="GO" id="GO:0045892">
    <property type="term" value="P:negative regulation of DNA-templated transcription"/>
    <property type="evidence" value="ECO:0007669"/>
    <property type="project" value="TreeGrafter"/>
</dbReference>
<dbReference type="InterPro" id="IPR036388">
    <property type="entry name" value="WH-like_DNA-bd_sf"/>
</dbReference>
<dbReference type="GO" id="GO:0003677">
    <property type="term" value="F:DNA binding"/>
    <property type="evidence" value="ECO:0007669"/>
    <property type="project" value="UniProtKB-KW"/>
</dbReference>
<reference evidence="5" key="1">
    <citation type="journal article" date="2014" name="Int. J. Syst. Evol. Microbiol.">
        <title>Complete genome sequence of Corynebacterium casei LMG S-19264T (=DSM 44701T), isolated from a smear-ripened cheese.</title>
        <authorList>
            <consortium name="US DOE Joint Genome Institute (JGI-PGF)"/>
            <person name="Walter F."/>
            <person name="Albersmeier A."/>
            <person name="Kalinowski J."/>
            <person name="Ruckert C."/>
        </authorList>
    </citation>
    <scope>NUCLEOTIDE SEQUENCE</scope>
    <source>
        <strain evidence="5">KCTC 22169</strain>
    </source>
</reference>
<dbReference type="InterPro" id="IPR028978">
    <property type="entry name" value="Chorismate_lyase_/UTRA_dom_sf"/>
</dbReference>
<dbReference type="InterPro" id="IPR036390">
    <property type="entry name" value="WH_DNA-bd_sf"/>
</dbReference>
<dbReference type="SMART" id="SM00866">
    <property type="entry name" value="UTRA"/>
    <property type="match status" value="1"/>
</dbReference>
<dbReference type="PANTHER" id="PTHR44846">
    <property type="entry name" value="MANNOSYL-D-GLYCERATE TRANSPORT/METABOLISM SYSTEM REPRESSOR MNGR-RELATED"/>
    <property type="match status" value="1"/>
</dbReference>
<dbReference type="RefSeq" id="WP_189612728.1">
    <property type="nucleotide sequence ID" value="NZ_BMXR01000014.1"/>
</dbReference>
<evidence type="ECO:0000256" key="1">
    <source>
        <dbReference type="ARBA" id="ARBA00023015"/>
    </source>
</evidence>
<comment type="caution">
    <text evidence="5">The sequence shown here is derived from an EMBL/GenBank/DDBJ whole genome shotgun (WGS) entry which is preliminary data.</text>
</comment>
<dbReference type="AlphaFoldDB" id="A0A918KPL9"/>
<dbReference type="SUPFAM" id="SSF64288">
    <property type="entry name" value="Chorismate lyase-like"/>
    <property type="match status" value="1"/>
</dbReference>
<keyword evidence="6" id="KW-1185">Reference proteome</keyword>
<dbReference type="InterPro" id="IPR011663">
    <property type="entry name" value="UTRA"/>
</dbReference>